<protein>
    <recommendedName>
        <fullName evidence="2">histidine kinase</fullName>
        <ecNumber evidence="2">2.7.13.3</ecNumber>
    </recommendedName>
</protein>
<dbReference type="Gene3D" id="2.130.10.10">
    <property type="entry name" value="YVTN repeat-like/Quinoprotein amine dehydrogenase"/>
    <property type="match status" value="3"/>
</dbReference>
<organism evidence="9 10">
    <name type="scientific">Aquimarina rubra</name>
    <dbReference type="NCBI Taxonomy" id="1920033"/>
    <lineage>
        <taxon>Bacteria</taxon>
        <taxon>Pseudomonadati</taxon>
        <taxon>Bacteroidota</taxon>
        <taxon>Flavobacteriia</taxon>
        <taxon>Flavobacteriales</taxon>
        <taxon>Flavobacteriaceae</taxon>
        <taxon>Aquimarina</taxon>
    </lineage>
</organism>
<dbReference type="EC" id="2.7.13.3" evidence="2"/>
<dbReference type="Proteomes" id="UP001597319">
    <property type="component" value="Unassembled WGS sequence"/>
</dbReference>
<proteinExistence type="predicted"/>
<keyword evidence="7" id="KW-0472">Membrane</keyword>
<dbReference type="InterPro" id="IPR050482">
    <property type="entry name" value="Sensor_HK_TwoCompSys"/>
</dbReference>
<dbReference type="Gene3D" id="3.30.565.10">
    <property type="entry name" value="Histidine kinase-like ATPase, C-terminal domain"/>
    <property type="match status" value="1"/>
</dbReference>
<keyword evidence="7" id="KW-0812">Transmembrane</keyword>
<dbReference type="PANTHER" id="PTHR24421">
    <property type="entry name" value="NITRATE/NITRITE SENSOR PROTEIN NARX-RELATED"/>
    <property type="match status" value="1"/>
</dbReference>
<gene>
    <name evidence="9" type="ORF">ACFSR1_00585</name>
</gene>
<accession>A0ABW5LC77</accession>
<evidence type="ECO:0000256" key="2">
    <source>
        <dbReference type="ARBA" id="ARBA00012438"/>
    </source>
</evidence>
<evidence type="ECO:0000256" key="5">
    <source>
        <dbReference type="ARBA" id="ARBA00023012"/>
    </source>
</evidence>
<keyword evidence="4" id="KW-0418">Kinase</keyword>
<comment type="catalytic activity">
    <reaction evidence="1">
        <text>ATP + protein L-histidine = ADP + protein N-phospho-L-histidine.</text>
        <dbReference type="EC" id="2.7.13.3"/>
    </reaction>
</comment>
<dbReference type="InterPro" id="IPR011110">
    <property type="entry name" value="Reg_prop"/>
</dbReference>
<dbReference type="CDD" id="cd16917">
    <property type="entry name" value="HATPase_UhpB-NarQ-NarX-like"/>
    <property type="match status" value="1"/>
</dbReference>
<reference evidence="10" key="1">
    <citation type="journal article" date="2019" name="Int. J. Syst. Evol. Microbiol.">
        <title>The Global Catalogue of Microorganisms (GCM) 10K type strain sequencing project: providing services to taxonomists for standard genome sequencing and annotation.</title>
        <authorList>
            <consortium name="The Broad Institute Genomics Platform"/>
            <consortium name="The Broad Institute Genome Sequencing Center for Infectious Disease"/>
            <person name="Wu L."/>
            <person name="Ma J."/>
        </authorList>
    </citation>
    <scope>NUCLEOTIDE SEQUENCE [LARGE SCALE GENOMIC DNA]</scope>
    <source>
        <strain evidence="10">KCTC 52274</strain>
    </source>
</reference>
<dbReference type="RefSeq" id="WP_378288590.1">
    <property type="nucleotide sequence ID" value="NZ_JBHULE010000001.1"/>
</dbReference>
<dbReference type="Pfam" id="PF07494">
    <property type="entry name" value="Reg_prop"/>
    <property type="match status" value="2"/>
</dbReference>
<feature type="transmembrane region" description="Helical" evidence="7">
    <location>
        <begin position="698"/>
        <end position="720"/>
    </location>
</feature>
<comment type="caution">
    <text evidence="9">The sequence shown here is derived from an EMBL/GenBank/DDBJ whole genome shotgun (WGS) entry which is preliminary data.</text>
</comment>
<dbReference type="SUPFAM" id="SSF50998">
    <property type="entry name" value="Quinoprotein alcohol dehydrogenase-like"/>
    <property type="match status" value="1"/>
</dbReference>
<dbReference type="InterPro" id="IPR015943">
    <property type="entry name" value="WD40/YVTN_repeat-like_dom_sf"/>
</dbReference>
<evidence type="ECO:0000256" key="3">
    <source>
        <dbReference type="ARBA" id="ARBA00022679"/>
    </source>
</evidence>
<sequence length="947" mass="109727">MYFRFVLKKAVSILLYLIINFAFSQQNLIHYTSADGLPHDITYGIYQDKKGYIWIGTDDGLAKFDGKEFKNYTTNDGLSSNYIIDINELSTSELVLATWRGGINILDTETNRVFNNSNSPHKIGNLQVFNDTIYNTHNKHNNIYWFSEDATINFRTEVITQKEKSGEIHTTSRVDKKATALKYQVIDDTLYAHATSTIALPIKGLLVKKKDMFSHRFLFLKDKIITSFTKIDISFYVAAQNDTLLFFNNNKILFTDKINIDGLSINKIISRNQEELILQAIDPNGFKYAFKYHIKRKSITDLRDYHGIESTISDVLIDRENNLWISTFGEGIYCISSYNNELSTFETNTNIIDIVFLKNKTYLASNYKLFVLDSLYKLEKELKLKGFVKDLFVLNDTIQVGSLDLRNDNIINEIKETFAYNFFQTKTYGTIIINDSIRFVNKKKSYPYPRLDYNIFNAFEHKEQLYFGTNKGLFWFNPILDKVEEASSLNSRFGKQVINSGKTVGDTLYLGTNEGLFKIYDEKFVRFTEKDGLLNNRINSLTIDHKGNIWIGTQKGLSVLEKDNFISYNQKNGLTSTYISKVVEDSNYSIWATGNKGVSIIDNKQSLVTSKPPEIEVSRSELLFYYSAITYNPNEPIVQYKINTSDWIKINKNEGILNFNDYKSGSYSLTIRSKNIDSVWKETGSYNFVIKLPWYKTWWIISLISFVCCLVIITFILHRLKKSRQKNKRLQNVIERRDQLEKELISVRNNIAQDFHDDLGNKLARISILSNLLNEDKNSIKKEDKELLQQIISDSNYLFKGTKDFIFSLQSQSDYLEEVITYLSDFGEEYLSQFDIIFEVEKSISNDIKLPYYWSKQLIYIFKEAITNAVKHSCCKKICMHFKYTEDVLTIICKDDGIGFKTEEQKRINGLENIKRRAAKINGQLFIKSVITKGTEVYFSGKTTSNV</sequence>
<keyword evidence="3" id="KW-0808">Transferase</keyword>
<evidence type="ECO:0000256" key="6">
    <source>
        <dbReference type="SAM" id="Coils"/>
    </source>
</evidence>
<evidence type="ECO:0000259" key="8">
    <source>
        <dbReference type="Pfam" id="PF02518"/>
    </source>
</evidence>
<evidence type="ECO:0000256" key="4">
    <source>
        <dbReference type="ARBA" id="ARBA00022777"/>
    </source>
</evidence>
<dbReference type="SUPFAM" id="SSF55874">
    <property type="entry name" value="ATPase domain of HSP90 chaperone/DNA topoisomerase II/histidine kinase"/>
    <property type="match status" value="1"/>
</dbReference>
<dbReference type="EMBL" id="JBHULE010000001">
    <property type="protein sequence ID" value="MFD2561142.1"/>
    <property type="molecule type" value="Genomic_DNA"/>
</dbReference>
<evidence type="ECO:0000256" key="7">
    <source>
        <dbReference type="SAM" id="Phobius"/>
    </source>
</evidence>
<keyword evidence="7" id="KW-1133">Transmembrane helix</keyword>
<dbReference type="InterPro" id="IPR003594">
    <property type="entry name" value="HATPase_dom"/>
</dbReference>
<keyword evidence="5" id="KW-0902">Two-component regulatory system</keyword>
<evidence type="ECO:0000256" key="1">
    <source>
        <dbReference type="ARBA" id="ARBA00000085"/>
    </source>
</evidence>
<evidence type="ECO:0000313" key="9">
    <source>
        <dbReference type="EMBL" id="MFD2561142.1"/>
    </source>
</evidence>
<keyword evidence="10" id="KW-1185">Reference proteome</keyword>
<name>A0ABW5LC77_9FLAO</name>
<dbReference type="Pfam" id="PF02518">
    <property type="entry name" value="HATPase_c"/>
    <property type="match status" value="1"/>
</dbReference>
<dbReference type="PANTHER" id="PTHR24421:SF10">
    <property type="entry name" value="NITRATE_NITRITE SENSOR PROTEIN NARQ"/>
    <property type="match status" value="1"/>
</dbReference>
<dbReference type="InterPro" id="IPR036890">
    <property type="entry name" value="HATPase_C_sf"/>
</dbReference>
<feature type="domain" description="Histidine kinase/HSP90-like ATPase" evidence="8">
    <location>
        <begin position="856"/>
        <end position="939"/>
    </location>
</feature>
<feature type="coiled-coil region" evidence="6">
    <location>
        <begin position="723"/>
        <end position="750"/>
    </location>
</feature>
<dbReference type="InterPro" id="IPR011047">
    <property type="entry name" value="Quinoprotein_ADH-like_sf"/>
</dbReference>
<keyword evidence="6" id="KW-0175">Coiled coil</keyword>
<evidence type="ECO:0000313" key="10">
    <source>
        <dbReference type="Proteomes" id="UP001597319"/>
    </source>
</evidence>